<feature type="domain" description="Peptidase M28" evidence="8">
    <location>
        <begin position="257"/>
        <end position="311"/>
    </location>
</feature>
<organism evidence="9 10">
    <name type="scientific">Petrolisthes manimaculis</name>
    <dbReference type="NCBI Taxonomy" id="1843537"/>
    <lineage>
        <taxon>Eukaryota</taxon>
        <taxon>Metazoa</taxon>
        <taxon>Ecdysozoa</taxon>
        <taxon>Arthropoda</taxon>
        <taxon>Crustacea</taxon>
        <taxon>Multicrustacea</taxon>
        <taxon>Malacostraca</taxon>
        <taxon>Eumalacostraca</taxon>
        <taxon>Eucarida</taxon>
        <taxon>Decapoda</taxon>
        <taxon>Pleocyemata</taxon>
        <taxon>Anomura</taxon>
        <taxon>Galatheoidea</taxon>
        <taxon>Porcellanidae</taxon>
        <taxon>Petrolisthes</taxon>
    </lineage>
</organism>
<feature type="coiled-coil region" evidence="6">
    <location>
        <begin position="2"/>
        <end position="29"/>
    </location>
</feature>
<accession>A0AAE1UHQ5</accession>
<dbReference type="PANTHER" id="PTHR12283:SF6">
    <property type="entry name" value="GLUTAMINYL-PEPTIDE CYCLOTRANSFERASE-RELATED"/>
    <property type="match status" value="1"/>
</dbReference>
<comment type="catalytic activity">
    <reaction evidence="1">
        <text>N-terminal L-glutaminyl-[peptide] = N-terminal 5-oxo-L-prolyl-[peptide] + NH4(+)</text>
        <dbReference type="Rhea" id="RHEA:23652"/>
        <dbReference type="Rhea" id="RHEA-COMP:11736"/>
        <dbReference type="Rhea" id="RHEA-COMP:11846"/>
        <dbReference type="ChEBI" id="CHEBI:28938"/>
        <dbReference type="ChEBI" id="CHEBI:64722"/>
        <dbReference type="ChEBI" id="CHEBI:87215"/>
        <dbReference type="EC" id="2.3.2.5"/>
    </reaction>
</comment>
<dbReference type="Proteomes" id="UP001292094">
    <property type="component" value="Unassembled WGS sequence"/>
</dbReference>
<evidence type="ECO:0000256" key="2">
    <source>
        <dbReference type="ARBA" id="ARBA00006014"/>
    </source>
</evidence>
<evidence type="ECO:0000256" key="1">
    <source>
        <dbReference type="ARBA" id="ARBA00000001"/>
    </source>
</evidence>
<evidence type="ECO:0000313" key="9">
    <source>
        <dbReference type="EMBL" id="KAK4320676.1"/>
    </source>
</evidence>
<proteinExistence type="inferred from homology"/>
<dbReference type="SUPFAM" id="SSF53187">
    <property type="entry name" value="Zn-dependent exopeptidases"/>
    <property type="match status" value="2"/>
</dbReference>
<evidence type="ECO:0000256" key="5">
    <source>
        <dbReference type="ARBA" id="ARBA00023315"/>
    </source>
</evidence>
<dbReference type="InterPro" id="IPR037457">
    <property type="entry name" value="M28_QC"/>
</dbReference>
<dbReference type="Pfam" id="PF04389">
    <property type="entry name" value="Peptidase_M28"/>
    <property type="match status" value="2"/>
</dbReference>
<evidence type="ECO:0000256" key="6">
    <source>
        <dbReference type="SAM" id="Coils"/>
    </source>
</evidence>
<dbReference type="CDD" id="cd03880">
    <property type="entry name" value="M28_QC_like"/>
    <property type="match status" value="1"/>
</dbReference>
<comment type="caution">
    <text evidence="9">The sequence shown here is derived from an EMBL/GenBank/DDBJ whole genome shotgun (WGS) entry which is preliminary data.</text>
</comment>
<dbReference type="EMBL" id="JAWZYT010000649">
    <property type="protein sequence ID" value="KAK4320676.1"/>
    <property type="molecule type" value="Genomic_DNA"/>
</dbReference>
<dbReference type="Gene3D" id="3.40.630.10">
    <property type="entry name" value="Zn peptidases"/>
    <property type="match status" value="1"/>
</dbReference>
<dbReference type="PANTHER" id="PTHR12283">
    <property type="entry name" value="GLUTAMINYL-PEPTIDE CYCLOTRANSFERASE"/>
    <property type="match status" value="1"/>
</dbReference>
<gene>
    <name evidence="9" type="ORF">Pmani_008508</name>
</gene>
<keyword evidence="4" id="KW-0808">Transferase</keyword>
<dbReference type="InterPro" id="IPR007484">
    <property type="entry name" value="Peptidase_M28"/>
</dbReference>
<keyword evidence="6" id="KW-0175">Coiled coil</keyword>
<keyword evidence="5" id="KW-0012">Acyltransferase</keyword>
<feature type="compositionally biased region" description="Acidic residues" evidence="7">
    <location>
        <begin position="101"/>
        <end position="118"/>
    </location>
</feature>
<dbReference type="EC" id="2.3.2.5" evidence="3"/>
<evidence type="ECO:0000256" key="7">
    <source>
        <dbReference type="SAM" id="MobiDB-lite"/>
    </source>
</evidence>
<dbReference type="AlphaFoldDB" id="A0AAE1UHQ5"/>
<dbReference type="InterPro" id="IPR040234">
    <property type="entry name" value="QC/QCL"/>
</dbReference>
<feature type="domain" description="Peptidase M28" evidence="8">
    <location>
        <begin position="404"/>
        <end position="569"/>
    </location>
</feature>
<evidence type="ECO:0000259" key="8">
    <source>
        <dbReference type="Pfam" id="PF04389"/>
    </source>
</evidence>
<comment type="similarity">
    <text evidence="2">Belongs to the glutaminyl-peptide cyclotransferase family.</text>
</comment>
<name>A0AAE1UHQ5_9EUCA</name>
<evidence type="ECO:0000256" key="4">
    <source>
        <dbReference type="ARBA" id="ARBA00022679"/>
    </source>
</evidence>
<keyword evidence="10" id="KW-1185">Reference proteome</keyword>
<protein>
    <recommendedName>
        <fullName evidence="3">glutaminyl-peptide cyclotransferase</fullName>
        <ecNumber evidence="3">2.3.2.5</ecNumber>
    </recommendedName>
</protein>
<dbReference type="GO" id="GO:0008270">
    <property type="term" value="F:zinc ion binding"/>
    <property type="evidence" value="ECO:0007669"/>
    <property type="project" value="TreeGrafter"/>
</dbReference>
<evidence type="ECO:0000256" key="3">
    <source>
        <dbReference type="ARBA" id="ARBA00012012"/>
    </source>
</evidence>
<dbReference type="GO" id="GO:0016603">
    <property type="term" value="F:glutaminyl-peptide cyclotransferase activity"/>
    <property type="evidence" value="ECO:0007669"/>
    <property type="project" value="UniProtKB-EC"/>
</dbReference>
<evidence type="ECO:0000313" key="10">
    <source>
        <dbReference type="Proteomes" id="UP001292094"/>
    </source>
</evidence>
<feature type="region of interest" description="Disordered" evidence="7">
    <location>
        <begin position="95"/>
        <end position="118"/>
    </location>
</feature>
<sequence length="578" mass="65881">MMEEIRVKIETLQDEERELISRGKKIKREVFEGSDDKDEGLEAVRNIFGGDIDYGEFGHYENCEGCADEENIDDSENEQFSKSFMENRKYLSKENDKREELEVEEGNDEVEEASDEDENGWWKENISGCLGGVRTCAAMLLKTNACVALLYTFAALHCTNGHDNNNKRSRILWYNAKNTHTGLGLSNGTLQELSRLASDLTQFQALLAPLMVTRVVGTQGHSNVRKHLVDTMEGLNWDVEQLSFDARTPVGHKTFTNVVATLDPSATRRLVIACHYDSKIDTRGDFIGATDSAVPCAMMLHLAAALHSQLSTHSLKVSHTLHSQLNTHSLKVSQHYTHNSTLIVSRLVIHYTHNSTLIVSSEPLANLNLSQVTRPQQNPKCLGRAKCCQVNQSKYKFTYIPDVQSDLTLQFIFFDGEEAFHRWSNTDSLYGSRNLAARLHNQPYPPNNQDNTHELHRMDLFVLLDLLGTRDVSFYSFFPNTQQWYARMLSFERRLGELQLLNSRPNMFIDKALHKTGIQDDHIPFLKRDVPILHLIPVPFPSVWHELTDNEQALHYPTIDNLNRILFAFTADYLNIVP</sequence>
<reference evidence="9" key="1">
    <citation type="submission" date="2023-11" db="EMBL/GenBank/DDBJ databases">
        <title>Genome assemblies of two species of porcelain crab, Petrolisthes cinctipes and Petrolisthes manimaculis (Anomura: Porcellanidae).</title>
        <authorList>
            <person name="Angst P."/>
        </authorList>
    </citation>
    <scope>NUCLEOTIDE SEQUENCE</scope>
    <source>
        <strain evidence="9">PB745_02</strain>
        <tissue evidence="9">Gill</tissue>
    </source>
</reference>